<dbReference type="eggNOG" id="KOG2733">
    <property type="taxonomic scope" value="Eukaryota"/>
</dbReference>
<dbReference type="HOGENOM" id="CLU_031002_1_1_1"/>
<feature type="transmembrane region" description="Helical" evidence="2">
    <location>
        <begin position="297"/>
        <end position="318"/>
    </location>
</feature>
<dbReference type="PANTHER" id="PTHR12286:SF5">
    <property type="entry name" value="SACCHAROPINE DEHYDROGENASE-LIKE OXIDOREDUCTASE"/>
    <property type="match status" value="1"/>
</dbReference>
<evidence type="ECO:0000259" key="3">
    <source>
        <dbReference type="Pfam" id="PF03435"/>
    </source>
</evidence>
<dbReference type="EMBL" id="GL377581">
    <property type="protein sequence ID" value="EFJ27579.1"/>
    <property type="molecule type" value="Genomic_DNA"/>
</dbReference>
<keyword evidence="5" id="KW-1185">Reference proteome</keyword>
<protein>
    <recommendedName>
        <fullName evidence="3">Saccharopine dehydrogenase NADP binding domain-containing protein</fullName>
    </recommendedName>
</protein>
<keyword evidence="2" id="KW-0472">Membrane</keyword>
<dbReference type="KEGG" id="smo:SELMODRAFT_94814"/>
<comment type="similarity">
    <text evidence="1">Belongs to the saccharopine dehydrogenase family.</text>
</comment>
<accession>D8RIS4</accession>
<reference evidence="4 5" key="1">
    <citation type="journal article" date="2011" name="Science">
        <title>The Selaginella genome identifies genetic changes associated with the evolution of vascular plants.</title>
        <authorList>
            <person name="Banks J.A."/>
            <person name="Nishiyama T."/>
            <person name="Hasebe M."/>
            <person name="Bowman J.L."/>
            <person name="Gribskov M."/>
            <person name="dePamphilis C."/>
            <person name="Albert V.A."/>
            <person name="Aono N."/>
            <person name="Aoyama T."/>
            <person name="Ambrose B.A."/>
            <person name="Ashton N.W."/>
            <person name="Axtell M.J."/>
            <person name="Barker E."/>
            <person name="Barker M.S."/>
            <person name="Bennetzen J.L."/>
            <person name="Bonawitz N.D."/>
            <person name="Chapple C."/>
            <person name="Cheng C."/>
            <person name="Correa L.G."/>
            <person name="Dacre M."/>
            <person name="DeBarry J."/>
            <person name="Dreyer I."/>
            <person name="Elias M."/>
            <person name="Engstrom E.M."/>
            <person name="Estelle M."/>
            <person name="Feng L."/>
            <person name="Finet C."/>
            <person name="Floyd S.K."/>
            <person name="Frommer W.B."/>
            <person name="Fujita T."/>
            <person name="Gramzow L."/>
            <person name="Gutensohn M."/>
            <person name="Harholt J."/>
            <person name="Hattori M."/>
            <person name="Heyl A."/>
            <person name="Hirai T."/>
            <person name="Hiwatashi Y."/>
            <person name="Ishikawa M."/>
            <person name="Iwata M."/>
            <person name="Karol K.G."/>
            <person name="Koehler B."/>
            <person name="Kolukisaoglu U."/>
            <person name="Kubo M."/>
            <person name="Kurata T."/>
            <person name="Lalonde S."/>
            <person name="Li K."/>
            <person name="Li Y."/>
            <person name="Litt A."/>
            <person name="Lyons E."/>
            <person name="Manning G."/>
            <person name="Maruyama T."/>
            <person name="Michael T.P."/>
            <person name="Mikami K."/>
            <person name="Miyazaki S."/>
            <person name="Morinaga S."/>
            <person name="Murata T."/>
            <person name="Mueller-Roeber B."/>
            <person name="Nelson D.R."/>
            <person name="Obara M."/>
            <person name="Oguri Y."/>
            <person name="Olmstead R.G."/>
            <person name="Onodera N."/>
            <person name="Petersen B.L."/>
            <person name="Pils B."/>
            <person name="Prigge M."/>
            <person name="Rensing S.A."/>
            <person name="Riano-Pachon D.M."/>
            <person name="Roberts A.W."/>
            <person name="Sato Y."/>
            <person name="Scheller H.V."/>
            <person name="Schulz B."/>
            <person name="Schulz C."/>
            <person name="Shakirov E.V."/>
            <person name="Shibagaki N."/>
            <person name="Shinohara N."/>
            <person name="Shippen D.E."/>
            <person name="Soerensen I."/>
            <person name="Sotooka R."/>
            <person name="Sugimoto N."/>
            <person name="Sugita M."/>
            <person name="Sumikawa N."/>
            <person name="Tanurdzic M."/>
            <person name="Theissen G."/>
            <person name="Ulvskov P."/>
            <person name="Wakazuki S."/>
            <person name="Weng J.K."/>
            <person name="Willats W.W."/>
            <person name="Wipf D."/>
            <person name="Wolf P.G."/>
            <person name="Yang L."/>
            <person name="Zimmer A.D."/>
            <person name="Zhu Q."/>
            <person name="Mitros T."/>
            <person name="Hellsten U."/>
            <person name="Loque D."/>
            <person name="Otillar R."/>
            <person name="Salamov A."/>
            <person name="Schmutz J."/>
            <person name="Shapiro H."/>
            <person name="Lindquist E."/>
            <person name="Lucas S."/>
            <person name="Rokhsar D."/>
            <person name="Grigoriev I.V."/>
        </authorList>
    </citation>
    <scope>NUCLEOTIDE SEQUENCE [LARGE SCALE GENOMIC DNA]</scope>
</reference>
<name>D8RIS4_SELML</name>
<dbReference type="OMA" id="KRPVQMH"/>
<dbReference type="Proteomes" id="UP000001514">
    <property type="component" value="Unassembled WGS sequence"/>
</dbReference>
<dbReference type="FunCoup" id="D8RIS4">
    <property type="interactions" value="1975"/>
</dbReference>
<keyword evidence="2" id="KW-1133">Transmembrane helix</keyword>
<feature type="domain" description="Saccharopine dehydrogenase NADP binding" evidence="3">
    <location>
        <begin position="8"/>
        <end position="138"/>
    </location>
</feature>
<dbReference type="SUPFAM" id="SSF51735">
    <property type="entry name" value="NAD(P)-binding Rossmann-fold domains"/>
    <property type="match status" value="1"/>
</dbReference>
<keyword evidence="2" id="KW-0812">Transmembrane</keyword>
<dbReference type="GO" id="GO:0016020">
    <property type="term" value="C:membrane"/>
    <property type="evidence" value="ECO:0007669"/>
    <property type="project" value="GOC"/>
</dbReference>
<dbReference type="InParanoid" id="D8RIS4"/>
<dbReference type="GO" id="GO:0005811">
    <property type="term" value="C:lipid droplet"/>
    <property type="evidence" value="ECO:0000318"/>
    <property type="project" value="GO_Central"/>
</dbReference>
<evidence type="ECO:0000256" key="1">
    <source>
        <dbReference type="ARBA" id="ARBA00038048"/>
    </source>
</evidence>
<evidence type="ECO:0000256" key="2">
    <source>
        <dbReference type="SAM" id="Phobius"/>
    </source>
</evidence>
<dbReference type="OrthoDB" id="10268090at2759"/>
<dbReference type="GO" id="GO:0009247">
    <property type="term" value="P:glycolipid biosynthetic process"/>
    <property type="evidence" value="ECO:0000318"/>
    <property type="project" value="GO_Central"/>
</dbReference>
<dbReference type="InterPro" id="IPR005097">
    <property type="entry name" value="Sacchrp_dh_NADP-bd"/>
</dbReference>
<dbReference type="AlphaFoldDB" id="D8RIS4"/>
<evidence type="ECO:0000313" key="4">
    <source>
        <dbReference type="EMBL" id="EFJ27579.1"/>
    </source>
</evidence>
<dbReference type="InterPro" id="IPR051276">
    <property type="entry name" value="Saccharopine_DH-like_oxidrdct"/>
</dbReference>
<dbReference type="Gramene" id="EFJ27579">
    <property type="protein sequence ID" value="EFJ27579"/>
    <property type="gene ID" value="SELMODRAFT_94814"/>
</dbReference>
<evidence type="ECO:0000313" key="5">
    <source>
        <dbReference type="Proteomes" id="UP000001514"/>
    </source>
</evidence>
<dbReference type="InterPro" id="IPR036291">
    <property type="entry name" value="NAD(P)-bd_dom_sf"/>
</dbReference>
<dbReference type="PANTHER" id="PTHR12286">
    <property type="entry name" value="SACCHAROPINE DEHYDROGENASE-LIKE OXIDOREDUCTASE"/>
    <property type="match status" value="1"/>
</dbReference>
<sequence length="443" mass="48707">MESAAADVIILGASGFTGKRVLGEFLRKLPEDRKVGIAGRSRQKLEESLSWALGHTSGEQRLKSSVPIFEADVHDMASLRGLCSKTKLLVSCVGPYRLYGEPVVAACVEAGIDYLDITGEPEFMERMRAKYHEQAVDRESLVVSACGFDSVPAEFGVIFNTKQWQGSSKPNSIDAYLTLRSSTRMKGNFATFESAVLGIASVGELQKLRKSRPIKSPRLQIPGVPLKRPAVHWEDAVNSWAVKIPSSDAVLVRRTLATVAENPDGLPTASKHQEQSLKQWTDIKPVLFGVYLSVKELWRVCFLLLTGFILYVLANFGWGRKLLLSYPEVFTGGVFSKTGPSQEEIDNSSFSMVFVGRGFKDASKVPPGKKQQPDMEIITRVTGPEIGYVTTPIILVQAALLVLENRDKLPKGGVWTPGVAFGTTDYEQRLQNNGLSFDVISKH</sequence>
<organism evidence="5">
    <name type="scientific">Selaginella moellendorffii</name>
    <name type="common">Spikemoss</name>
    <dbReference type="NCBI Taxonomy" id="88036"/>
    <lineage>
        <taxon>Eukaryota</taxon>
        <taxon>Viridiplantae</taxon>
        <taxon>Streptophyta</taxon>
        <taxon>Embryophyta</taxon>
        <taxon>Tracheophyta</taxon>
        <taxon>Lycopodiopsida</taxon>
        <taxon>Selaginellales</taxon>
        <taxon>Selaginellaceae</taxon>
        <taxon>Selaginella</taxon>
    </lineage>
</organism>
<proteinExistence type="inferred from homology"/>
<gene>
    <name evidence="4" type="ORF">SELMODRAFT_94814</name>
</gene>
<dbReference type="Pfam" id="PF03435">
    <property type="entry name" value="Sacchrp_dh_NADP"/>
    <property type="match status" value="1"/>
</dbReference>
<dbReference type="Gene3D" id="3.40.50.720">
    <property type="entry name" value="NAD(P)-binding Rossmann-like Domain"/>
    <property type="match status" value="1"/>
</dbReference>